<dbReference type="GO" id="GO:0015920">
    <property type="term" value="P:lipopolysaccharide transport"/>
    <property type="evidence" value="ECO:0007669"/>
    <property type="project" value="TreeGrafter"/>
</dbReference>
<sequence length="153" mass="18062">MINRISFYVFIQIFKACTLIFFIFISISWLLQITRLFSLTNLLQVEIITIFLLSLFLLPNLITIILPFVVIFGIVLCFVKLNKDKELLAIYSSGLNYKTIRSPLIIFILLLSLIYITLNFYISPLIYDKYKLKEFQIRNTINFEKLILSNFLE</sequence>
<organism evidence="7">
    <name type="scientific">marine metagenome</name>
    <dbReference type="NCBI Taxonomy" id="408172"/>
    <lineage>
        <taxon>unclassified sequences</taxon>
        <taxon>metagenomes</taxon>
        <taxon>ecological metagenomes</taxon>
    </lineage>
</organism>
<evidence type="ECO:0000256" key="6">
    <source>
        <dbReference type="SAM" id="Phobius"/>
    </source>
</evidence>
<accession>A0A382ZAX7</accession>
<keyword evidence="4 6" id="KW-1133">Transmembrane helix</keyword>
<dbReference type="EMBL" id="UINC01182306">
    <property type="protein sequence ID" value="SVD92440.1"/>
    <property type="molecule type" value="Genomic_DNA"/>
</dbReference>
<reference evidence="7" key="1">
    <citation type="submission" date="2018-05" db="EMBL/GenBank/DDBJ databases">
        <authorList>
            <person name="Lanie J.A."/>
            <person name="Ng W.-L."/>
            <person name="Kazmierczak K.M."/>
            <person name="Andrzejewski T.M."/>
            <person name="Davidsen T.M."/>
            <person name="Wayne K.J."/>
            <person name="Tettelin H."/>
            <person name="Glass J.I."/>
            <person name="Rusch D."/>
            <person name="Podicherti R."/>
            <person name="Tsui H.-C.T."/>
            <person name="Winkler M.E."/>
        </authorList>
    </citation>
    <scope>NUCLEOTIDE SEQUENCE</scope>
</reference>
<dbReference type="Pfam" id="PF03739">
    <property type="entry name" value="LptF_LptG"/>
    <property type="match status" value="1"/>
</dbReference>
<evidence type="ECO:0000256" key="1">
    <source>
        <dbReference type="ARBA" id="ARBA00004651"/>
    </source>
</evidence>
<dbReference type="PANTHER" id="PTHR33529">
    <property type="entry name" value="SLR0882 PROTEIN-RELATED"/>
    <property type="match status" value="1"/>
</dbReference>
<evidence type="ECO:0000256" key="5">
    <source>
        <dbReference type="ARBA" id="ARBA00023136"/>
    </source>
</evidence>
<keyword evidence="3 6" id="KW-0812">Transmembrane</keyword>
<keyword evidence="2" id="KW-1003">Cell membrane</keyword>
<evidence type="ECO:0008006" key="8">
    <source>
        <dbReference type="Google" id="ProtNLM"/>
    </source>
</evidence>
<dbReference type="PANTHER" id="PTHR33529:SF6">
    <property type="entry name" value="YJGP_YJGQ FAMILY PERMEASE"/>
    <property type="match status" value="1"/>
</dbReference>
<dbReference type="GO" id="GO:0043190">
    <property type="term" value="C:ATP-binding cassette (ABC) transporter complex"/>
    <property type="evidence" value="ECO:0007669"/>
    <property type="project" value="TreeGrafter"/>
</dbReference>
<evidence type="ECO:0000256" key="2">
    <source>
        <dbReference type="ARBA" id="ARBA00022475"/>
    </source>
</evidence>
<evidence type="ECO:0000313" key="7">
    <source>
        <dbReference type="EMBL" id="SVD92440.1"/>
    </source>
</evidence>
<evidence type="ECO:0000256" key="3">
    <source>
        <dbReference type="ARBA" id="ARBA00022692"/>
    </source>
</evidence>
<gene>
    <name evidence="7" type="ORF">METZ01_LOCUS445294</name>
</gene>
<evidence type="ECO:0000256" key="4">
    <source>
        <dbReference type="ARBA" id="ARBA00022989"/>
    </source>
</evidence>
<dbReference type="AlphaFoldDB" id="A0A382ZAX7"/>
<proteinExistence type="predicted"/>
<comment type="subcellular location">
    <subcellularLocation>
        <location evidence="1">Cell membrane</location>
        <topology evidence="1">Multi-pass membrane protein</topology>
    </subcellularLocation>
</comment>
<name>A0A382ZAX7_9ZZZZ</name>
<feature type="non-terminal residue" evidence="7">
    <location>
        <position position="153"/>
    </location>
</feature>
<feature type="transmembrane region" description="Helical" evidence="6">
    <location>
        <begin position="100"/>
        <end position="122"/>
    </location>
</feature>
<keyword evidence="5 6" id="KW-0472">Membrane</keyword>
<dbReference type="InterPro" id="IPR005495">
    <property type="entry name" value="LptG/LptF_permease"/>
</dbReference>
<feature type="transmembrane region" description="Helical" evidence="6">
    <location>
        <begin position="7"/>
        <end position="31"/>
    </location>
</feature>
<feature type="transmembrane region" description="Helical" evidence="6">
    <location>
        <begin position="51"/>
        <end position="79"/>
    </location>
</feature>
<protein>
    <recommendedName>
        <fullName evidence="8">LptF/LptG family permease</fullName>
    </recommendedName>
</protein>